<sequence>MHTTSLSETAIKILEEKEVNDRNFLDLSQKEFEHHEMKLRLAKKLAKFARLKNTDKIPLFSLQTHEIQESNKHFKYCMAEILVRLKNYDTLVIDSLEAMRNEYVVTILHIAINIIRDSTREELSTRPEYEIINDDSTGQVDFAIKKAENLICVIEDKSE</sequence>
<dbReference type="OrthoDB" id="2341968at2759"/>
<proteinExistence type="predicted"/>
<evidence type="ECO:0000313" key="1">
    <source>
        <dbReference type="EMBL" id="CAG8651421.1"/>
    </source>
</evidence>
<reference evidence="1" key="1">
    <citation type="submission" date="2021-06" db="EMBL/GenBank/DDBJ databases">
        <authorList>
            <person name="Kallberg Y."/>
            <person name="Tangrot J."/>
            <person name="Rosling A."/>
        </authorList>
    </citation>
    <scope>NUCLEOTIDE SEQUENCE</scope>
    <source>
        <strain evidence="1">UK204</strain>
    </source>
</reference>
<name>A0A9N9DY10_9GLOM</name>
<protein>
    <submittedName>
        <fullName evidence="1">17926_t:CDS:1</fullName>
    </submittedName>
</protein>
<dbReference type="AlphaFoldDB" id="A0A9N9DY10"/>
<evidence type="ECO:0000313" key="2">
    <source>
        <dbReference type="Proteomes" id="UP000789570"/>
    </source>
</evidence>
<gene>
    <name evidence="1" type="ORF">FCALED_LOCUS11086</name>
</gene>
<comment type="caution">
    <text evidence="1">The sequence shown here is derived from an EMBL/GenBank/DDBJ whole genome shotgun (WGS) entry which is preliminary data.</text>
</comment>
<dbReference type="EMBL" id="CAJVPQ010004442">
    <property type="protein sequence ID" value="CAG8651421.1"/>
    <property type="molecule type" value="Genomic_DNA"/>
</dbReference>
<dbReference type="Proteomes" id="UP000789570">
    <property type="component" value="Unassembled WGS sequence"/>
</dbReference>
<accession>A0A9N9DY10</accession>
<keyword evidence="2" id="KW-1185">Reference proteome</keyword>
<organism evidence="1 2">
    <name type="scientific">Funneliformis caledonium</name>
    <dbReference type="NCBI Taxonomy" id="1117310"/>
    <lineage>
        <taxon>Eukaryota</taxon>
        <taxon>Fungi</taxon>
        <taxon>Fungi incertae sedis</taxon>
        <taxon>Mucoromycota</taxon>
        <taxon>Glomeromycotina</taxon>
        <taxon>Glomeromycetes</taxon>
        <taxon>Glomerales</taxon>
        <taxon>Glomeraceae</taxon>
        <taxon>Funneliformis</taxon>
    </lineage>
</organism>